<accession>E4ZVK5</accession>
<dbReference type="Proteomes" id="UP000002668">
    <property type="component" value="Genome"/>
</dbReference>
<dbReference type="AlphaFoldDB" id="E4ZVK5"/>
<dbReference type="EMBL" id="FP929127">
    <property type="protein sequence ID" value="CBX95631.1"/>
    <property type="molecule type" value="Genomic_DNA"/>
</dbReference>
<dbReference type="VEuPathDB" id="FungiDB:LEMA_P027830.1"/>
<dbReference type="GeneID" id="13280962"/>
<gene>
    <name evidence="1" type="ORF">LEMA_P027830.1</name>
</gene>
<proteinExistence type="predicted"/>
<dbReference type="HOGENOM" id="CLU_2513030_0_0_1"/>
<dbReference type="InParanoid" id="E4ZVK5"/>
<reference evidence="2" key="1">
    <citation type="journal article" date="2011" name="Nat. Commun.">
        <title>Effector diversification within compartments of the Leptosphaeria maculans genome affected by Repeat-Induced Point mutations.</title>
        <authorList>
            <person name="Rouxel T."/>
            <person name="Grandaubert J."/>
            <person name="Hane J.K."/>
            <person name="Hoede C."/>
            <person name="van de Wouw A.P."/>
            <person name="Couloux A."/>
            <person name="Dominguez V."/>
            <person name="Anthouard V."/>
            <person name="Bally P."/>
            <person name="Bourras S."/>
            <person name="Cozijnsen A.J."/>
            <person name="Ciuffetti L.M."/>
            <person name="Degrave A."/>
            <person name="Dilmaghani A."/>
            <person name="Duret L."/>
            <person name="Fudal I."/>
            <person name="Goodwin S.B."/>
            <person name="Gout L."/>
            <person name="Glaser N."/>
            <person name="Linglin J."/>
            <person name="Kema G.H.J."/>
            <person name="Lapalu N."/>
            <person name="Lawrence C.B."/>
            <person name="May K."/>
            <person name="Meyer M."/>
            <person name="Ollivier B."/>
            <person name="Poulain J."/>
            <person name="Schoch C.L."/>
            <person name="Simon A."/>
            <person name="Spatafora J.W."/>
            <person name="Stachowiak A."/>
            <person name="Turgeon B.G."/>
            <person name="Tyler B.M."/>
            <person name="Vincent D."/>
            <person name="Weissenbach J."/>
            <person name="Amselem J."/>
            <person name="Quesneville H."/>
            <person name="Oliver R.P."/>
            <person name="Wincker P."/>
            <person name="Balesdent M.-H."/>
            <person name="Howlett B.J."/>
        </authorList>
    </citation>
    <scope>NUCLEOTIDE SEQUENCE [LARGE SCALE GENOMIC DNA]</scope>
    <source>
        <strain evidence="2">JN3 / isolate v23.1.3 / race Av1-4-5-6-7-8</strain>
    </source>
</reference>
<sequence length="85" mass="9594">MIASDAYEYNTTEAHMAAVTVPMPLDRPIVSRDEIEYMRCKRYCAERYSGRSTKRGIYLGVVRLRPQDGSPKATAGNLARPQENV</sequence>
<evidence type="ECO:0000313" key="2">
    <source>
        <dbReference type="Proteomes" id="UP000002668"/>
    </source>
</evidence>
<dbReference type="RefSeq" id="XP_003839110.1">
    <property type="nucleotide sequence ID" value="XM_003839062.1"/>
</dbReference>
<name>E4ZVK5_LEPMJ</name>
<organism evidence="2">
    <name type="scientific">Leptosphaeria maculans (strain JN3 / isolate v23.1.3 / race Av1-4-5-6-7-8)</name>
    <name type="common">Blackleg fungus</name>
    <name type="synonym">Phoma lingam</name>
    <dbReference type="NCBI Taxonomy" id="985895"/>
    <lineage>
        <taxon>Eukaryota</taxon>
        <taxon>Fungi</taxon>
        <taxon>Dikarya</taxon>
        <taxon>Ascomycota</taxon>
        <taxon>Pezizomycotina</taxon>
        <taxon>Dothideomycetes</taxon>
        <taxon>Pleosporomycetidae</taxon>
        <taxon>Pleosporales</taxon>
        <taxon>Pleosporineae</taxon>
        <taxon>Leptosphaeriaceae</taxon>
        <taxon>Plenodomus</taxon>
        <taxon>Plenodomus lingam/Leptosphaeria maculans species complex</taxon>
    </lineage>
</organism>
<keyword evidence="2" id="KW-1185">Reference proteome</keyword>
<protein>
    <submittedName>
        <fullName evidence="1">Predicted protein</fullName>
    </submittedName>
</protein>
<evidence type="ECO:0000313" key="1">
    <source>
        <dbReference type="EMBL" id="CBX95631.1"/>
    </source>
</evidence>